<dbReference type="WBParaSite" id="JU765_v2.g10156.t1">
    <property type="protein sequence ID" value="JU765_v2.g10156.t1"/>
    <property type="gene ID" value="JU765_v2.g10156"/>
</dbReference>
<organism evidence="1 2">
    <name type="scientific">Panagrolaimus sp. JU765</name>
    <dbReference type="NCBI Taxonomy" id="591449"/>
    <lineage>
        <taxon>Eukaryota</taxon>
        <taxon>Metazoa</taxon>
        <taxon>Ecdysozoa</taxon>
        <taxon>Nematoda</taxon>
        <taxon>Chromadorea</taxon>
        <taxon>Rhabditida</taxon>
        <taxon>Tylenchina</taxon>
        <taxon>Panagrolaimomorpha</taxon>
        <taxon>Panagrolaimoidea</taxon>
        <taxon>Panagrolaimidae</taxon>
        <taxon>Panagrolaimus</taxon>
    </lineage>
</organism>
<reference evidence="2" key="1">
    <citation type="submission" date="2022-11" db="UniProtKB">
        <authorList>
            <consortium name="WormBaseParasite"/>
        </authorList>
    </citation>
    <scope>IDENTIFICATION</scope>
</reference>
<evidence type="ECO:0000313" key="1">
    <source>
        <dbReference type="Proteomes" id="UP000887576"/>
    </source>
</evidence>
<name>A0AC34PUW7_9BILA</name>
<accession>A0AC34PUW7</accession>
<proteinExistence type="predicted"/>
<evidence type="ECO:0000313" key="2">
    <source>
        <dbReference type="WBParaSite" id="JU765_v2.g10156.t1"/>
    </source>
</evidence>
<sequence>MSIPTTQSAQMIHEFGTNLQLTTIPVPEPLEDELLVHILYSGLCHTDITFMTNKIKMKGLKVPMVAGHEGAGIVVKIGSKVDKFKVGDKVGLKIITRLCNKCEFCCKQNWEHLCVHSSNLVVNTFGSFQQYATISEQQALKIPDNVDLKLAAPFQCAGVTAYRALKESGVKPGQFVVITGAAGGLGSFALQFAKAMGLRPIALDLTKDKRQHCLDLGAEFYFDGADPNLVDEIVASTNGGPHGVVNLASASKPVGDAMNYIRKTGTIVLVGLPIITTFSIDMHQAILKCIQIKGTQLGTREDFAEAMDFLSRGLVQIPLKVHGLTELPALLDDLDNGKVTGRIVLDTSK</sequence>
<protein>
    <submittedName>
        <fullName evidence="2">Enoyl reductase (ER) domain-containing protein</fullName>
    </submittedName>
</protein>
<dbReference type="Proteomes" id="UP000887576">
    <property type="component" value="Unplaced"/>
</dbReference>